<keyword evidence="1" id="KW-0812">Transmembrane</keyword>
<dbReference type="Proteomes" id="UP000226106">
    <property type="component" value="Unassembled WGS sequence"/>
</dbReference>
<protein>
    <submittedName>
        <fullName evidence="2">Uncharacterized protein</fullName>
    </submittedName>
</protein>
<evidence type="ECO:0000256" key="1">
    <source>
        <dbReference type="SAM" id="Phobius"/>
    </source>
</evidence>
<keyword evidence="1" id="KW-0472">Membrane</keyword>
<comment type="caution">
    <text evidence="2">The sequence shown here is derived from an EMBL/GenBank/DDBJ whole genome shotgun (WGS) entry which is preliminary data.</text>
</comment>
<proteinExistence type="predicted"/>
<accession>A0A9X7AS58</accession>
<dbReference type="RefSeq" id="WP_098640152.1">
    <property type="nucleotide sequence ID" value="NZ_NVCO01000007.1"/>
</dbReference>
<dbReference type="AlphaFoldDB" id="A0A9X7AS58"/>
<evidence type="ECO:0000313" key="2">
    <source>
        <dbReference type="EMBL" id="PFT50871.1"/>
    </source>
</evidence>
<sequence length="60" mass="6100">MTKPTVFLFGILIGMALTIAIPVLIIGGSPVLGFACVIALVGSIIVPILMSSTANSSRRG</sequence>
<evidence type="ECO:0000313" key="3">
    <source>
        <dbReference type="Proteomes" id="UP000226106"/>
    </source>
</evidence>
<dbReference type="EMBL" id="NVCO01000007">
    <property type="protein sequence ID" value="PFT50871.1"/>
    <property type="molecule type" value="Genomic_DNA"/>
</dbReference>
<keyword evidence="1" id="KW-1133">Transmembrane helix</keyword>
<feature type="transmembrane region" description="Helical" evidence="1">
    <location>
        <begin position="31"/>
        <end position="50"/>
    </location>
</feature>
<organism evidence="2 3">
    <name type="scientific">Bacillus thuringiensis</name>
    <dbReference type="NCBI Taxonomy" id="1428"/>
    <lineage>
        <taxon>Bacteria</taxon>
        <taxon>Bacillati</taxon>
        <taxon>Bacillota</taxon>
        <taxon>Bacilli</taxon>
        <taxon>Bacillales</taxon>
        <taxon>Bacillaceae</taxon>
        <taxon>Bacillus</taxon>
        <taxon>Bacillus cereus group</taxon>
    </lineage>
</organism>
<name>A0A9X7AS58_BACTU</name>
<feature type="transmembrane region" description="Helical" evidence="1">
    <location>
        <begin position="7"/>
        <end position="25"/>
    </location>
</feature>
<reference evidence="2 3" key="1">
    <citation type="submission" date="2017-09" db="EMBL/GenBank/DDBJ databases">
        <title>Large-scale bioinformatics analysis of Bacillus genomes uncovers conserved roles of natural products in bacterial physiology.</title>
        <authorList>
            <consortium name="Agbiome Team Llc"/>
            <person name="Bleich R.M."/>
            <person name="Grubbs K.J."/>
            <person name="Santa Maria K.C."/>
            <person name="Allen S.E."/>
            <person name="Farag S."/>
            <person name="Shank E.A."/>
            <person name="Bowers A."/>
        </authorList>
    </citation>
    <scope>NUCLEOTIDE SEQUENCE [LARGE SCALE GENOMIC DNA]</scope>
    <source>
        <strain evidence="2 3">AFS065400</strain>
    </source>
</reference>
<gene>
    <name evidence="2" type="ORF">COK72_02360</name>
</gene>